<dbReference type="SUPFAM" id="SSF52540">
    <property type="entry name" value="P-loop containing nucleoside triphosphate hydrolases"/>
    <property type="match status" value="1"/>
</dbReference>
<dbReference type="InterPro" id="IPR016024">
    <property type="entry name" value="ARM-type_fold"/>
</dbReference>
<feature type="region of interest" description="Disordered" evidence="3">
    <location>
        <begin position="135"/>
        <end position="160"/>
    </location>
</feature>
<dbReference type="SUPFAM" id="SSF48371">
    <property type="entry name" value="ARM repeat"/>
    <property type="match status" value="2"/>
</dbReference>
<dbReference type="KEGG" id="hhg:XM38_029800"/>
<dbReference type="PANTHER" id="PTHR12697">
    <property type="entry name" value="PBS LYASE HEAT-LIKE PROTEIN"/>
    <property type="match status" value="1"/>
</dbReference>
<dbReference type="OrthoDB" id="462757at2"/>
<dbReference type="Pfam" id="PF13646">
    <property type="entry name" value="HEAT_2"/>
    <property type="match status" value="2"/>
</dbReference>
<evidence type="ECO:0000313" key="5">
    <source>
        <dbReference type="EMBL" id="ASC72026.1"/>
    </source>
</evidence>
<keyword evidence="6" id="KW-1185">Reference proteome</keyword>
<name>A0A1Z3HP22_9CYAN</name>
<gene>
    <name evidence="5" type="ORF">XM38_029800</name>
</gene>
<feature type="domain" description="NACHT" evidence="4">
    <location>
        <begin position="186"/>
        <end position="331"/>
    </location>
</feature>
<dbReference type="Proteomes" id="UP000191901">
    <property type="component" value="Chromosome"/>
</dbReference>
<accession>A0A1Z3HP22</accession>
<sequence>MSGDSELRSHLFRQLSALPQPQFEEFLVALNLPPGIISGPSAPQGNRVADLLNWATGSTGCGLDPLTDLLEQRFAPKAIQRSDHIDFEPYLQSIRNHEDYRERQEVYTRTTVAGRKQVPRPKFSPLLKLRVETVKPQEDREGRDRVETVKPQEDREGRDVERIENREQVEQWDVLAGLRNYAAEHVLLIGKPGSGKSTSLERLLWEEASNALQNPAAKIPVLVKLRRCTSTLEHLIQDYFSGHELPLEIAEIERLLRQGRLLLLLDGLNELPEDYRTEVTNFRDRNRATTPMIVSTRDLSVGGTLGITKTLKMLPLTAPQMQAFVRGYLREEGDRLFQQLQGDRLRKFAETPLLLWMLCRVFAQNGEVPANLGLAFREFTQLYDQGTEEHQAIQEDAPVDSRKQWPKLLRHLAFALMHDQDPVEFRLSMPREEAEAVLADCLQQEGRANARACAERWLQDLLDYHLLQPVKQPTLEEHIEFRHQLIQEYYAAEQLLRLLPELSDDRLKRDYLNLLKWTEPVALMLALVNEEEQALRVVKLAIDDVDLMLGAKLAGEVKPSFQEQTVQLITGCKENPLQLKVKLLDKARSASAIPALKKILEEGDDHFINQSWLEKLPILRKKCRNRNTPIEENLSKQRLERNIIRALANTSSEEAIKILAKYSTISLGKLGSSLAIPHLLKLSQRKHEIHTRREAATALLMLNAEIGVPSLIDFLEDYDKDIFDGLDDLDLIWGTNASISNLIRPLDIENHVSKFLNLLKSQNFSARFNAAQILAIFDKQEAIPVLSEFITNADPDSYGWNYAKKRRSILFELASLGCKEIIPELFRDVKESIHSDSNLEESEFGFTKVSLDSSKEIFYSLEKLKSDPGLKSAIVLVHYLRSEKTISGLIHLSKHEDAIVRIRAVLALGYLDSGESISALSQALNDSQDEVVKAAANSLARLGTNNAVQELKKSIESGLRITDKHRACLVISSLSKLDPVHAIPILKTIFLDALERQEIKVQACVTYTLDKFNSEGAIPLLQRAIKSQYPDVRKFAAFGLGNLGCEEAFSELLITLKERDWSLREMAANALVKLTSQVKNDKIIPALVKAVKDSRKNKNTSLYRDSIQALDNLDCEKALLKLRYILAKEIDPYRRIKATEVLGDLSIKLDSRSDIKRATEALLDELRQGLKMRRNPYAGIYEHTDRYRKCCDALKKVGFPIAIAELWRICQRMDNISLISTIAAIQNRCKFYNYEIWQEAIQTAKLEIQNEGQIAPGQTTYVFPNATEAKTSGGLIATMSIPQTPIHSR</sequence>
<dbReference type="PANTHER" id="PTHR12697:SF5">
    <property type="entry name" value="DEOXYHYPUSINE HYDROXYLASE"/>
    <property type="match status" value="1"/>
</dbReference>
<dbReference type="STRING" id="1641165.XM38_08745"/>
<dbReference type="Gene3D" id="3.40.50.300">
    <property type="entry name" value="P-loop containing nucleotide triphosphate hydrolases"/>
    <property type="match status" value="1"/>
</dbReference>
<organism evidence="5 6">
    <name type="scientific">Halomicronema hongdechloris C2206</name>
    <dbReference type="NCBI Taxonomy" id="1641165"/>
    <lineage>
        <taxon>Bacteria</taxon>
        <taxon>Bacillati</taxon>
        <taxon>Cyanobacteriota</taxon>
        <taxon>Cyanophyceae</taxon>
        <taxon>Nodosilineales</taxon>
        <taxon>Nodosilineaceae</taxon>
        <taxon>Halomicronema</taxon>
    </lineage>
</organism>
<evidence type="ECO:0000256" key="3">
    <source>
        <dbReference type="SAM" id="MobiDB-lite"/>
    </source>
</evidence>
<dbReference type="InterPro" id="IPR004155">
    <property type="entry name" value="PBS_lyase_HEAT"/>
</dbReference>
<reference evidence="5 6" key="1">
    <citation type="journal article" date="2016" name="Biochim. Biophys. Acta">
        <title>Characterization of red-shifted phycobilisomes isolated from the chlorophyll f-containing cyanobacterium Halomicronema hongdechloris.</title>
        <authorList>
            <person name="Li Y."/>
            <person name="Lin Y."/>
            <person name="Garvey C.J."/>
            <person name="Birch D."/>
            <person name="Corkery R.W."/>
            <person name="Loughlin P.C."/>
            <person name="Scheer H."/>
            <person name="Willows R.D."/>
            <person name="Chen M."/>
        </authorList>
    </citation>
    <scope>NUCLEOTIDE SEQUENCE [LARGE SCALE GENOMIC DNA]</scope>
    <source>
        <strain evidence="5 6">C2206</strain>
    </source>
</reference>
<evidence type="ECO:0000256" key="2">
    <source>
        <dbReference type="ARBA" id="ARBA00022738"/>
    </source>
</evidence>
<dbReference type="InterPro" id="IPR007111">
    <property type="entry name" value="NACHT_NTPase"/>
</dbReference>
<proteinExistence type="predicted"/>
<dbReference type="InterPro" id="IPR011989">
    <property type="entry name" value="ARM-like"/>
</dbReference>
<dbReference type="SMART" id="SM00567">
    <property type="entry name" value="EZ_HEAT"/>
    <property type="match status" value="6"/>
</dbReference>
<evidence type="ECO:0000313" key="6">
    <source>
        <dbReference type="Proteomes" id="UP000191901"/>
    </source>
</evidence>
<evidence type="ECO:0000259" key="4">
    <source>
        <dbReference type="Pfam" id="PF05729"/>
    </source>
</evidence>
<dbReference type="InterPro" id="IPR027417">
    <property type="entry name" value="P-loop_NTPase"/>
</dbReference>
<keyword evidence="2" id="KW-0605">Phycobilisome</keyword>
<keyword evidence="1" id="KW-0042">Antenna complex</keyword>
<dbReference type="Pfam" id="PF05729">
    <property type="entry name" value="NACHT"/>
    <property type="match status" value="1"/>
</dbReference>
<dbReference type="RefSeq" id="WP_088430210.1">
    <property type="nucleotide sequence ID" value="NZ_CP021983.2"/>
</dbReference>
<dbReference type="GO" id="GO:0030089">
    <property type="term" value="C:phycobilisome"/>
    <property type="evidence" value="ECO:0007669"/>
    <property type="project" value="UniProtKB-KW"/>
</dbReference>
<dbReference type="EMBL" id="CP021983">
    <property type="protein sequence ID" value="ASC72026.1"/>
    <property type="molecule type" value="Genomic_DNA"/>
</dbReference>
<dbReference type="GO" id="GO:0016491">
    <property type="term" value="F:oxidoreductase activity"/>
    <property type="evidence" value="ECO:0007669"/>
    <property type="project" value="TreeGrafter"/>
</dbReference>
<dbReference type="Gene3D" id="1.25.10.10">
    <property type="entry name" value="Leucine-rich Repeat Variant"/>
    <property type="match status" value="3"/>
</dbReference>
<protein>
    <submittedName>
        <fullName evidence="5">Tetratricopeptide repeat protein</fullName>
    </submittedName>
</protein>
<evidence type="ECO:0000256" key="1">
    <source>
        <dbReference type="ARBA" id="ARBA00022549"/>
    </source>
</evidence>